<evidence type="ECO:0000256" key="3">
    <source>
        <dbReference type="ARBA" id="ARBA00022553"/>
    </source>
</evidence>
<evidence type="ECO:0000313" key="11">
    <source>
        <dbReference type="EMBL" id="QHT59765.1"/>
    </source>
</evidence>
<keyword evidence="6" id="KW-0418">Kinase</keyword>
<keyword evidence="5" id="KW-0547">Nucleotide-binding</keyword>
<dbReference type="InterPro" id="IPR003594">
    <property type="entry name" value="HATPase_dom"/>
</dbReference>
<dbReference type="AlphaFoldDB" id="A0A6C0G4G8"/>
<evidence type="ECO:0000259" key="10">
    <source>
        <dbReference type="PROSITE" id="PS50109"/>
    </source>
</evidence>
<dbReference type="SUPFAM" id="SSF47384">
    <property type="entry name" value="Homodimeric domain of signal transducing histidine kinase"/>
    <property type="match status" value="1"/>
</dbReference>
<dbReference type="EMBL" id="CP048209">
    <property type="protein sequence ID" value="QHT59765.1"/>
    <property type="molecule type" value="Genomic_DNA"/>
</dbReference>
<organism evidence="11 12">
    <name type="scientific">Paenibacillus lycopersici</name>
    <dbReference type="NCBI Taxonomy" id="2704462"/>
    <lineage>
        <taxon>Bacteria</taxon>
        <taxon>Bacillati</taxon>
        <taxon>Bacillota</taxon>
        <taxon>Bacilli</taxon>
        <taxon>Bacillales</taxon>
        <taxon>Paenibacillaceae</taxon>
        <taxon>Paenibacillus</taxon>
    </lineage>
</organism>
<dbReference type="Proteomes" id="UP000476064">
    <property type="component" value="Chromosome"/>
</dbReference>
<dbReference type="PANTHER" id="PTHR43065">
    <property type="entry name" value="SENSOR HISTIDINE KINASE"/>
    <property type="match status" value="1"/>
</dbReference>
<evidence type="ECO:0000256" key="9">
    <source>
        <dbReference type="SAM" id="Phobius"/>
    </source>
</evidence>
<protein>
    <recommendedName>
        <fullName evidence="2">histidine kinase</fullName>
        <ecNumber evidence="2">2.7.13.3</ecNumber>
    </recommendedName>
</protein>
<dbReference type="GO" id="GO:0000155">
    <property type="term" value="F:phosphorelay sensor kinase activity"/>
    <property type="evidence" value="ECO:0007669"/>
    <property type="project" value="InterPro"/>
</dbReference>
<keyword evidence="9" id="KW-1133">Transmembrane helix</keyword>
<dbReference type="SMART" id="SM00387">
    <property type="entry name" value="HATPase_c"/>
    <property type="match status" value="1"/>
</dbReference>
<dbReference type="GO" id="GO:0005524">
    <property type="term" value="F:ATP binding"/>
    <property type="evidence" value="ECO:0007669"/>
    <property type="project" value="UniProtKB-KW"/>
</dbReference>
<evidence type="ECO:0000256" key="8">
    <source>
        <dbReference type="ARBA" id="ARBA00023012"/>
    </source>
</evidence>
<dbReference type="Gene3D" id="3.30.565.10">
    <property type="entry name" value="Histidine kinase-like ATPase, C-terminal domain"/>
    <property type="match status" value="1"/>
</dbReference>
<dbReference type="PROSITE" id="PS50109">
    <property type="entry name" value="HIS_KIN"/>
    <property type="match status" value="1"/>
</dbReference>
<dbReference type="SUPFAM" id="SSF55785">
    <property type="entry name" value="PYP-like sensor domain (PAS domain)"/>
    <property type="match status" value="1"/>
</dbReference>
<feature type="transmembrane region" description="Helical" evidence="9">
    <location>
        <begin position="28"/>
        <end position="48"/>
    </location>
</feature>
<evidence type="ECO:0000256" key="7">
    <source>
        <dbReference type="ARBA" id="ARBA00022840"/>
    </source>
</evidence>
<dbReference type="KEGG" id="plyc:GXP70_07235"/>
<sequence>MLLGIATCIDVQGFDLGYLYAQLIIGSLYGGTLVTVGLTLIYLVAQLIMMDGSWGWIEMAGTLLLVVPAMSFFNHRFYFRSMRSKFTIALSLTALVLLIRAGAFIYYYRVEHPLLSEADYYTVILHQASYFIIVAIGIACSEHSVRYQQIHYRLAKMSDNYRIEVQKLQQFIEETPLGVIFVDQAGTITHINEMAIHLLRDKVGGKTRSELLGQPFTIMYDHIEKDVMGRLLHQALNGHKVTTEYVQEQGKIYLNSGICVRDMDNNEITGAALIAHDMTELNRLRDELGRMERLSLVGQMAASITHEIRNPMAVIRGFVQLLGERSPDNQREYYRIVMEELDRANSIISDFLSLAQNRIIEKNKRSLHDIINEITPLLLADANMRGQSLELKLGDDIPMLMLNEKEMKQLILNLSRNGMEAMDHNGVLSLETAAYDNHVDLRVKDTGSGIPKEKLEHLFEPFYTTKSHGTGLGLPLCLSIMERHGGDIYVDSEEGVGTTFVVRFDRNRNAYEAAAALSRS</sequence>
<dbReference type="Gene3D" id="3.30.450.20">
    <property type="entry name" value="PAS domain"/>
    <property type="match status" value="1"/>
</dbReference>
<feature type="transmembrane region" description="Helical" evidence="9">
    <location>
        <begin position="54"/>
        <end position="74"/>
    </location>
</feature>
<dbReference type="InterPro" id="IPR036097">
    <property type="entry name" value="HisK_dim/P_sf"/>
</dbReference>
<dbReference type="InterPro" id="IPR004358">
    <property type="entry name" value="Sig_transdc_His_kin-like_C"/>
</dbReference>
<accession>A0A6C0G4G8</accession>
<dbReference type="Pfam" id="PF02518">
    <property type="entry name" value="HATPase_c"/>
    <property type="match status" value="1"/>
</dbReference>
<feature type="domain" description="Histidine kinase" evidence="10">
    <location>
        <begin position="303"/>
        <end position="508"/>
    </location>
</feature>
<dbReference type="CDD" id="cd00082">
    <property type="entry name" value="HisKA"/>
    <property type="match status" value="1"/>
</dbReference>
<evidence type="ECO:0000256" key="5">
    <source>
        <dbReference type="ARBA" id="ARBA00022741"/>
    </source>
</evidence>
<keyword evidence="8" id="KW-0902">Two-component regulatory system</keyword>
<feature type="transmembrane region" description="Helical" evidence="9">
    <location>
        <begin position="120"/>
        <end position="140"/>
    </location>
</feature>
<evidence type="ECO:0000256" key="6">
    <source>
        <dbReference type="ARBA" id="ARBA00022777"/>
    </source>
</evidence>
<dbReference type="PRINTS" id="PR00344">
    <property type="entry name" value="BCTRLSENSOR"/>
</dbReference>
<dbReference type="Pfam" id="PF00512">
    <property type="entry name" value="HisKA"/>
    <property type="match status" value="1"/>
</dbReference>
<evidence type="ECO:0000313" key="12">
    <source>
        <dbReference type="Proteomes" id="UP000476064"/>
    </source>
</evidence>
<gene>
    <name evidence="11" type="ORF">GXP70_07235</name>
</gene>
<keyword evidence="3" id="KW-0597">Phosphoprotein</keyword>
<dbReference type="InterPro" id="IPR000014">
    <property type="entry name" value="PAS"/>
</dbReference>
<feature type="transmembrane region" description="Helical" evidence="9">
    <location>
        <begin position="86"/>
        <end position="108"/>
    </location>
</feature>
<dbReference type="CDD" id="cd00130">
    <property type="entry name" value="PAS"/>
    <property type="match status" value="1"/>
</dbReference>
<keyword evidence="9" id="KW-0472">Membrane</keyword>
<dbReference type="InterPro" id="IPR036890">
    <property type="entry name" value="HATPase_C_sf"/>
</dbReference>
<dbReference type="NCBIfam" id="TIGR00229">
    <property type="entry name" value="sensory_box"/>
    <property type="match status" value="1"/>
</dbReference>
<dbReference type="InterPro" id="IPR035965">
    <property type="entry name" value="PAS-like_dom_sf"/>
</dbReference>
<dbReference type="InterPro" id="IPR005467">
    <property type="entry name" value="His_kinase_dom"/>
</dbReference>
<comment type="catalytic activity">
    <reaction evidence="1">
        <text>ATP + protein L-histidine = ADP + protein N-phospho-L-histidine.</text>
        <dbReference type="EC" id="2.7.13.3"/>
    </reaction>
</comment>
<keyword evidence="12" id="KW-1185">Reference proteome</keyword>
<name>A0A6C0G4G8_9BACL</name>
<dbReference type="SMART" id="SM00388">
    <property type="entry name" value="HisKA"/>
    <property type="match status" value="1"/>
</dbReference>
<dbReference type="SUPFAM" id="SSF55874">
    <property type="entry name" value="ATPase domain of HSP90 chaperone/DNA topoisomerase II/histidine kinase"/>
    <property type="match status" value="1"/>
</dbReference>
<proteinExistence type="predicted"/>
<evidence type="ECO:0000256" key="4">
    <source>
        <dbReference type="ARBA" id="ARBA00022679"/>
    </source>
</evidence>
<dbReference type="Gene3D" id="1.10.287.130">
    <property type="match status" value="1"/>
</dbReference>
<dbReference type="EC" id="2.7.13.3" evidence="2"/>
<keyword evidence="4" id="KW-0808">Transferase</keyword>
<evidence type="ECO:0000256" key="1">
    <source>
        <dbReference type="ARBA" id="ARBA00000085"/>
    </source>
</evidence>
<dbReference type="PANTHER" id="PTHR43065:SF46">
    <property type="entry name" value="C4-DICARBOXYLATE TRANSPORT SENSOR PROTEIN DCTB"/>
    <property type="match status" value="1"/>
</dbReference>
<dbReference type="InterPro" id="IPR003661">
    <property type="entry name" value="HisK_dim/P_dom"/>
</dbReference>
<dbReference type="SMART" id="SM00091">
    <property type="entry name" value="PAS"/>
    <property type="match status" value="1"/>
</dbReference>
<evidence type="ECO:0000256" key="2">
    <source>
        <dbReference type="ARBA" id="ARBA00012438"/>
    </source>
</evidence>
<reference evidence="11 12" key="1">
    <citation type="submission" date="2020-01" db="EMBL/GenBank/DDBJ databases">
        <title>Paenibacillus sp. nov., isolated from tomato rhizosphere.</title>
        <authorList>
            <person name="Weon H.-Y."/>
            <person name="Lee S.A."/>
        </authorList>
    </citation>
    <scope>NUCLEOTIDE SEQUENCE [LARGE SCALE GENOMIC DNA]</scope>
    <source>
        <strain evidence="11 12">12200R-189</strain>
    </source>
</reference>
<keyword evidence="9" id="KW-0812">Transmembrane</keyword>
<dbReference type="RefSeq" id="WP_162355831.1">
    <property type="nucleotide sequence ID" value="NZ_CP048209.1"/>
</dbReference>
<keyword evidence="7" id="KW-0067">ATP-binding</keyword>